<dbReference type="PANTHER" id="PTHR11006:SF53">
    <property type="entry name" value="PROTEIN ARGININE N-METHYLTRANSFERASE 3"/>
    <property type="match status" value="1"/>
</dbReference>
<evidence type="ECO:0000256" key="6">
    <source>
        <dbReference type="PROSITE-ProRule" id="PRU01015"/>
    </source>
</evidence>
<reference evidence="8 9" key="1">
    <citation type="submission" date="2024-03" db="EMBL/GenBank/DDBJ databases">
        <title>Adaptation during the transition from Ophiocordyceps entomopathogen to insect associate is accompanied by gene loss and intensified selection.</title>
        <authorList>
            <person name="Ward C.M."/>
            <person name="Onetto C.A."/>
            <person name="Borneman A.R."/>
        </authorList>
    </citation>
    <scope>NUCLEOTIDE SEQUENCE [LARGE SCALE GENOMIC DNA]</scope>
    <source>
        <strain evidence="8">AWRI1</strain>
        <tissue evidence="8">Single Adult Female</tissue>
    </source>
</reference>
<dbReference type="EMBL" id="JBBCAQ010000033">
    <property type="protein sequence ID" value="KAK7582186.1"/>
    <property type="molecule type" value="Genomic_DNA"/>
</dbReference>
<dbReference type="Gene3D" id="2.70.160.11">
    <property type="entry name" value="Hnrnp arginine n-methyltransferase1"/>
    <property type="match status" value="1"/>
</dbReference>
<dbReference type="GO" id="GO:0005634">
    <property type="term" value="C:nucleus"/>
    <property type="evidence" value="ECO:0007669"/>
    <property type="project" value="TreeGrafter"/>
</dbReference>
<comment type="caution">
    <text evidence="8">The sequence shown here is derived from an EMBL/GenBank/DDBJ whole genome shotgun (WGS) entry which is preliminary data.</text>
</comment>
<protein>
    <recommendedName>
        <fullName evidence="1">type I protein arginine methyltransferase</fullName>
        <ecNumber evidence="1">2.1.1.319</ecNumber>
    </recommendedName>
</protein>
<dbReference type="Gene3D" id="3.40.50.150">
    <property type="entry name" value="Vaccinia Virus protein VP39"/>
    <property type="match status" value="1"/>
</dbReference>
<comment type="catalytic activity">
    <reaction evidence="5">
        <text>L-arginyl-[protein] + S-adenosyl-L-methionine = N(omega)-methyl-L-arginyl-[protein] + S-adenosyl-L-homocysteine + H(+)</text>
        <dbReference type="Rhea" id="RHEA:48100"/>
        <dbReference type="Rhea" id="RHEA-COMP:10532"/>
        <dbReference type="Rhea" id="RHEA-COMP:11990"/>
        <dbReference type="ChEBI" id="CHEBI:15378"/>
        <dbReference type="ChEBI" id="CHEBI:29965"/>
        <dbReference type="ChEBI" id="CHEBI:57856"/>
        <dbReference type="ChEBI" id="CHEBI:59789"/>
        <dbReference type="ChEBI" id="CHEBI:65280"/>
    </reaction>
    <physiologicalReaction direction="left-to-right" evidence="5">
        <dbReference type="Rhea" id="RHEA:48101"/>
    </physiologicalReaction>
</comment>
<gene>
    <name evidence="8" type="ORF">V9T40_013631</name>
</gene>
<keyword evidence="4 6" id="KW-0949">S-adenosyl-L-methionine</keyword>
<keyword evidence="9" id="KW-1185">Reference proteome</keyword>
<evidence type="ECO:0000313" key="8">
    <source>
        <dbReference type="EMBL" id="KAK7582186.1"/>
    </source>
</evidence>
<name>A0AAN9TBC5_9HEMI</name>
<dbReference type="InterPro" id="IPR025799">
    <property type="entry name" value="Arg_MeTrfase"/>
</dbReference>
<evidence type="ECO:0000256" key="2">
    <source>
        <dbReference type="ARBA" id="ARBA00022603"/>
    </source>
</evidence>
<proteinExistence type="predicted"/>
<dbReference type="Pfam" id="PF22528">
    <property type="entry name" value="PRMT_C"/>
    <property type="match status" value="1"/>
</dbReference>
<evidence type="ECO:0000256" key="3">
    <source>
        <dbReference type="ARBA" id="ARBA00022679"/>
    </source>
</evidence>
<feature type="domain" description="Protein arginine N-methyltransferase" evidence="7">
    <location>
        <begin position="168"/>
        <end position="324"/>
    </location>
</feature>
<evidence type="ECO:0000256" key="4">
    <source>
        <dbReference type="ARBA" id="ARBA00022691"/>
    </source>
</evidence>
<dbReference type="PANTHER" id="PTHR11006">
    <property type="entry name" value="PROTEIN ARGININE N-METHYLTRANSFERASE"/>
    <property type="match status" value="1"/>
</dbReference>
<keyword evidence="2 6" id="KW-0489">Methyltransferase</keyword>
<dbReference type="PROSITE" id="PS51678">
    <property type="entry name" value="SAM_MT_PRMT"/>
    <property type="match status" value="1"/>
</dbReference>
<evidence type="ECO:0000256" key="1">
    <source>
        <dbReference type="ARBA" id="ARBA00011925"/>
    </source>
</evidence>
<dbReference type="SUPFAM" id="SSF53335">
    <property type="entry name" value="S-adenosyl-L-methionine-dependent methyltransferases"/>
    <property type="match status" value="1"/>
</dbReference>
<dbReference type="AlphaFoldDB" id="A0AAN9TBC5"/>
<dbReference type="GO" id="GO:0032259">
    <property type="term" value="P:methylation"/>
    <property type="evidence" value="ECO:0007669"/>
    <property type="project" value="UniProtKB-KW"/>
</dbReference>
<dbReference type="Pfam" id="PF06325">
    <property type="entry name" value="PrmA"/>
    <property type="match status" value="1"/>
</dbReference>
<dbReference type="GO" id="GO:0042054">
    <property type="term" value="F:histone methyltransferase activity"/>
    <property type="evidence" value="ECO:0007669"/>
    <property type="project" value="TreeGrafter"/>
</dbReference>
<dbReference type="GO" id="GO:0035242">
    <property type="term" value="F:protein-arginine omega-N asymmetric methyltransferase activity"/>
    <property type="evidence" value="ECO:0007669"/>
    <property type="project" value="UniProtKB-EC"/>
</dbReference>
<organism evidence="8 9">
    <name type="scientific">Parthenolecanium corni</name>
    <dbReference type="NCBI Taxonomy" id="536013"/>
    <lineage>
        <taxon>Eukaryota</taxon>
        <taxon>Metazoa</taxon>
        <taxon>Ecdysozoa</taxon>
        <taxon>Arthropoda</taxon>
        <taxon>Hexapoda</taxon>
        <taxon>Insecta</taxon>
        <taxon>Pterygota</taxon>
        <taxon>Neoptera</taxon>
        <taxon>Paraneoptera</taxon>
        <taxon>Hemiptera</taxon>
        <taxon>Sternorrhyncha</taxon>
        <taxon>Coccoidea</taxon>
        <taxon>Coccidae</taxon>
        <taxon>Parthenolecanium</taxon>
    </lineage>
</organism>
<sequence>MEMDDGLSKAAEKVLREDRGYYFEAYSSLQSHEVMIRDRVRTMAYKRAIELNKRLFQEKIVLDVGCGLGILSLFAASAGAKKVIGIDASDITVHTEDVIQNSPFDNIVIVRSKVEELDELPDGIKKVDIIISEWMGVCLYHESMLGTVLYARDKWLKKDGLLFPDTVHFYLACMEDNKRQSNAFNKWNSVCGFNLNPLLDVIYDEPVQKIINADQVVTDCELIHVLNLHTATSDYPFTADFSLKVQRNSSCNIGGFVTYFDAVFSHCHKPVILTTSPFSAPTHWRQTSFYLRDPIPVQSGDEITGKFNLSQFKHNFRDLEIQINGNHIGQQSGKKFNTRFILR</sequence>
<dbReference type="InterPro" id="IPR055135">
    <property type="entry name" value="PRMT_dom"/>
</dbReference>
<dbReference type="Proteomes" id="UP001367676">
    <property type="component" value="Unassembled WGS sequence"/>
</dbReference>
<accession>A0AAN9TBC5</accession>
<keyword evidence="3 6" id="KW-0808">Transferase</keyword>
<evidence type="ECO:0000313" key="9">
    <source>
        <dbReference type="Proteomes" id="UP001367676"/>
    </source>
</evidence>
<dbReference type="InterPro" id="IPR029063">
    <property type="entry name" value="SAM-dependent_MTases_sf"/>
</dbReference>
<evidence type="ECO:0000259" key="7">
    <source>
        <dbReference type="Pfam" id="PF22528"/>
    </source>
</evidence>
<dbReference type="CDD" id="cd02440">
    <property type="entry name" value="AdoMet_MTases"/>
    <property type="match status" value="1"/>
</dbReference>
<dbReference type="EC" id="2.1.1.319" evidence="1"/>
<evidence type="ECO:0000256" key="5">
    <source>
        <dbReference type="ARBA" id="ARBA00049303"/>
    </source>
</evidence>
<dbReference type="FunFam" id="3.40.50.150:FF:000003">
    <property type="entry name" value="Blast:Protein arginine N-methyltransferase 1"/>
    <property type="match status" value="1"/>
</dbReference>